<evidence type="ECO:0000313" key="16">
    <source>
        <dbReference type="Proteomes" id="UP000829720"/>
    </source>
</evidence>
<keyword evidence="6 14" id="KW-0812">Transmembrane</keyword>
<dbReference type="GO" id="GO:0006031">
    <property type="term" value="P:chitin biosynthetic process"/>
    <property type="evidence" value="ECO:0007669"/>
    <property type="project" value="TreeGrafter"/>
</dbReference>
<feature type="transmembrane region" description="Helical" evidence="14">
    <location>
        <begin position="97"/>
        <end position="116"/>
    </location>
</feature>
<feature type="transmembrane region" description="Helical" evidence="14">
    <location>
        <begin position="1013"/>
        <end position="1034"/>
    </location>
</feature>
<evidence type="ECO:0000256" key="5">
    <source>
        <dbReference type="ARBA" id="ARBA00022679"/>
    </source>
</evidence>
<name>A0A8T3CMT3_9TELE</name>
<comment type="caution">
    <text evidence="15">The sequence shown here is derived from an EMBL/GenBank/DDBJ whole genome shotgun (WGS) entry which is preliminary data.</text>
</comment>
<feature type="transmembrane region" description="Helical" evidence="14">
    <location>
        <begin position="182"/>
        <end position="202"/>
    </location>
</feature>
<keyword evidence="5" id="KW-0808">Transferase</keyword>
<dbReference type="SUPFAM" id="SSF53448">
    <property type="entry name" value="Nucleotide-diphospho-sugar transferases"/>
    <property type="match status" value="1"/>
</dbReference>
<keyword evidence="9 14" id="KW-0472">Membrane</keyword>
<evidence type="ECO:0000256" key="1">
    <source>
        <dbReference type="ARBA" id="ARBA00004651"/>
    </source>
</evidence>
<evidence type="ECO:0000256" key="2">
    <source>
        <dbReference type="ARBA" id="ARBA00012543"/>
    </source>
</evidence>
<dbReference type="OrthoDB" id="370884at2759"/>
<dbReference type="GO" id="GO:0004100">
    <property type="term" value="F:chitin synthase activity"/>
    <property type="evidence" value="ECO:0007669"/>
    <property type="project" value="UniProtKB-EC"/>
</dbReference>
<sequence>MLLGSQVLCVETVVGLGAAVLPLVVMPHFDIVSNVLVLNGVGFPSAVLQVAAQCLSRERRRVMIPPLIGVLLIVAAYVLFTLSYMQDYRDGGSSQTMIVWIGMTTVGTFCISLSWWENYSTLFNVTFLNNITKDISRSRNIICMLSSVVRVLVTLAVVGAYVPLAGLDWSLLQSVPEPNKHVALGLAAIQVACSTLLQWLTVVACKMHAHRQSFFIPIHLSSLAVLAAFLISILVPLQPGMDNSTSPCPHPGVSPAPSVFEQLLSDARLTLCARPIVRDLDTAGLLLISGSLFCWWLGLALGTIYIWFLEIQRIERTQDLFLRRLYETVFLEQAMLLNTRFTLGRKGKNSRLDKYRPLTKSCNDVIFESHIYFDDAFIQAGGSSEQRVNEYAETLVEVITEVYTIFNEQDTCVFREAKPFPHQKILQTPYGGRLKYTLPHGNMLMVHLKDKQLIRHKKRWSQIMYLYYLLGWKINRKYVKRFEEGEDENVLTQMLKKEKENTYILALDGDTDFLPAAVMLLVDRLKLYPEVGAACGRIHPTGTGPMVWYQKFEYAVGHWLQKTAEHVFGCVLCSPGCFSLFRGAALMDDNVMKKYTTKATEASHYVQYDQGEDRWLCTLLLQQGWRVEYNAASDAYTKAPQDFKEFYNQRRRWGPSTMANTIDLLGSGALTSQRNSSISKPYILYQIISMAASILGPATICLMLAGSFTFILSIHPNNALILATVPPFIYLILCFQLKSDTQITIAAVMSVLYAFLMTATILSVIGQMVEEQTFMTPSGLFFISMVLMYVVTAAFHPQEFPLIIFGLLYFLCIPSGYLLLAIYSMVNMNNVSWGTRETGGPLKSKPAGANLKNWKCNCPCWTDQEKADEDEIQNLLTASQMDLTAELTTLQDKRKEHLVSAPSQGWVAQLQSKSREFALNEDTLKTEEEEFWRELQERYLEPLAEDKEKQRKIAEDLKALRNRVAFVFFICNALWLVATFFLQAIGTSVSIQIPKIYINGSIMEGENIFIDPIGLMFLLGFFSLLLVQFAAMLYHRIYTLIHCVAYTGTEAKAMKSEAKHFLEDPSNENQVDDVQEESLFEEPEDRAPKPNTDFIASFIVSEV</sequence>
<evidence type="ECO:0000256" key="14">
    <source>
        <dbReference type="SAM" id="Phobius"/>
    </source>
</evidence>
<comment type="subcellular location">
    <subcellularLocation>
        <location evidence="1">Cell membrane</location>
        <topology evidence="1">Multi-pass membrane protein</topology>
    </subcellularLocation>
</comment>
<dbReference type="AlphaFoldDB" id="A0A8T3CMT3"/>
<organism evidence="15 16">
    <name type="scientific">Albula goreensis</name>
    <dbReference type="NCBI Taxonomy" id="1534307"/>
    <lineage>
        <taxon>Eukaryota</taxon>
        <taxon>Metazoa</taxon>
        <taxon>Chordata</taxon>
        <taxon>Craniata</taxon>
        <taxon>Vertebrata</taxon>
        <taxon>Euteleostomi</taxon>
        <taxon>Actinopterygii</taxon>
        <taxon>Neopterygii</taxon>
        <taxon>Teleostei</taxon>
        <taxon>Albuliformes</taxon>
        <taxon>Albulidae</taxon>
        <taxon>Albula</taxon>
    </lineage>
</organism>
<feature type="transmembrane region" description="Helical" evidence="14">
    <location>
        <begin position="31"/>
        <end position="52"/>
    </location>
</feature>
<feature type="transmembrane region" description="Helical" evidence="14">
    <location>
        <begin position="719"/>
        <end position="738"/>
    </location>
</feature>
<dbReference type="PANTHER" id="PTHR22914">
    <property type="entry name" value="CHITIN SYNTHASE"/>
    <property type="match status" value="1"/>
</dbReference>
<feature type="transmembrane region" description="Helical" evidence="14">
    <location>
        <begin position="778"/>
        <end position="796"/>
    </location>
</feature>
<dbReference type="Pfam" id="PF03142">
    <property type="entry name" value="Chitin_synth_2"/>
    <property type="match status" value="1"/>
</dbReference>
<accession>A0A8T3CMT3</accession>
<proteinExistence type="inferred from homology"/>
<feature type="region of interest" description="Disordered" evidence="13">
    <location>
        <begin position="1065"/>
        <end position="1091"/>
    </location>
</feature>
<dbReference type="EMBL" id="JAERUA010000023">
    <property type="protein sequence ID" value="KAI1883868.1"/>
    <property type="molecule type" value="Genomic_DNA"/>
</dbReference>
<evidence type="ECO:0000256" key="13">
    <source>
        <dbReference type="SAM" id="MobiDB-lite"/>
    </source>
</evidence>
<protein>
    <recommendedName>
        <fullName evidence="2">chitin synthase</fullName>
        <ecNumber evidence="2">2.4.1.16</ecNumber>
    </recommendedName>
</protein>
<gene>
    <name evidence="15" type="ORF">AGOR_G00236460</name>
</gene>
<evidence type="ECO:0000256" key="6">
    <source>
        <dbReference type="ARBA" id="ARBA00022692"/>
    </source>
</evidence>
<keyword evidence="4" id="KW-0328">Glycosyltransferase</keyword>
<feature type="transmembrane region" description="Helical" evidence="14">
    <location>
        <begin position="214"/>
        <end position="237"/>
    </location>
</feature>
<dbReference type="Proteomes" id="UP000829720">
    <property type="component" value="Unassembled WGS sequence"/>
</dbReference>
<evidence type="ECO:0000256" key="11">
    <source>
        <dbReference type="ARBA" id="ARBA00046329"/>
    </source>
</evidence>
<dbReference type="InterPro" id="IPR029044">
    <property type="entry name" value="Nucleotide-diphossugar_trans"/>
</dbReference>
<feature type="transmembrane region" description="Helical" evidence="14">
    <location>
        <begin position="141"/>
        <end position="162"/>
    </location>
</feature>
<dbReference type="InterPro" id="IPR004835">
    <property type="entry name" value="Chitin_synth"/>
</dbReference>
<feature type="compositionally biased region" description="Acidic residues" evidence="13">
    <location>
        <begin position="1070"/>
        <end position="1084"/>
    </location>
</feature>
<dbReference type="PANTHER" id="PTHR22914:SF42">
    <property type="entry name" value="CHITIN SYNTHASE"/>
    <property type="match status" value="1"/>
</dbReference>
<feature type="transmembrane region" description="Helical" evidence="14">
    <location>
        <begin position="7"/>
        <end position="25"/>
    </location>
</feature>
<evidence type="ECO:0000256" key="7">
    <source>
        <dbReference type="ARBA" id="ARBA00022989"/>
    </source>
</evidence>
<dbReference type="GO" id="GO:0005886">
    <property type="term" value="C:plasma membrane"/>
    <property type="evidence" value="ECO:0007669"/>
    <property type="project" value="UniProtKB-SubCell"/>
</dbReference>
<reference evidence="15" key="1">
    <citation type="submission" date="2021-01" db="EMBL/GenBank/DDBJ databases">
        <authorList>
            <person name="Zahm M."/>
            <person name="Roques C."/>
            <person name="Cabau C."/>
            <person name="Klopp C."/>
            <person name="Donnadieu C."/>
            <person name="Jouanno E."/>
            <person name="Lampietro C."/>
            <person name="Louis A."/>
            <person name="Herpin A."/>
            <person name="Echchiki A."/>
            <person name="Berthelot C."/>
            <person name="Parey E."/>
            <person name="Roest-Crollius H."/>
            <person name="Braasch I."/>
            <person name="Postlethwait J."/>
            <person name="Bobe J."/>
            <person name="Montfort J."/>
            <person name="Bouchez O."/>
            <person name="Begum T."/>
            <person name="Mejri S."/>
            <person name="Adams A."/>
            <person name="Chen W.-J."/>
            <person name="Guiguen Y."/>
        </authorList>
    </citation>
    <scope>NUCLEOTIDE SEQUENCE</scope>
    <source>
        <tissue evidence="15">Blood</tissue>
    </source>
</reference>
<evidence type="ECO:0000256" key="12">
    <source>
        <dbReference type="ARBA" id="ARBA00048014"/>
    </source>
</evidence>
<evidence type="ECO:0000256" key="4">
    <source>
        <dbReference type="ARBA" id="ARBA00022676"/>
    </source>
</evidence>
<keyword evidence="10" id="KW-0325">Glycoprotein</keyword>
<comment type="similarity">
    <text evidence="11">Belongs to the chitin synthase family. Class IV subfamily.</text>
</comment>
<feature type="transmembrane region" description="Helical" evidence="14">
    <location>
        <begin position="802"/>
        <end position="826"/>
    </location>
</feature>
<keyword evidence="8" id="KW-0175">Coiled coil</keyword>
<feature type="transmembrane region" description="Helical" evidence="14">
    <location>
        <begin position="966"/>
        <end position="993"/>
    </location>
</feature>
<keyword evidence="16" id="KW-1185">Reference proteome</keyword>
<evidence type="ECO:0000256" key="3">
    <source>
        <dbReference type="ARBA" id="ARBA00022475"/>
    </source>
</evidence>
<feature type="transmembrane region" description="Helical" evidence="14">
    <location>
        <begin position="744"/>
        <end position="766"/>
    </location>
</feature>
<feature type="transmembrane region" description="Helical" evidence="14">
    <location>
        <begin position="683"/>
        <end position="712"/>
    </location>
</feature>
<dbReference type="EC" id="2.4.1.16" evidence="2"/>
<feature type="transmembrane region" description="Helical" evidence="14">
    <location>
        <begin position="285"/>
        <end position="308"/>
    </location>
</feature>
<evidence type="ECO:0000256" key="8">
    <source>
        <dbReference type="ARBA" id="ARBA00023054"/>
    </source>
</evidence>
<feature type="transmembrane region" description="Helical" evidence="14">
    <location>
        <begin position="64"/>
        <end position="85"/>
    </location>
</feature>
<keyword evidence="3" id="KW-1003">Cell membrane</keyword>
<keyword evidence="7 14" id="KW-1133">Transmembrane helix</keyword>
<evidence type="ECO:0000256" key="10">
    <source>
        <dbReference type="ARBA" id="ARBA00023180"/>
    </source>
</evidence>
<comment type="catalytic activity">
    <reaction evidence="12">
        <text>[(1-&gt;4)-N-acetyl-beta-D-glucosaminyl](n) + UDP-N-acetyl-alpha-D-glucosamine = [(1-&gt;4)-N-acetyl-beta-D-glucosaminyl](n+1) + UDP + H(+)</text>
        <dbReference type="Rhea" id="RHEA:16637"/>
        <dbReference type="Rhea" id="RHEA-COMP:9593"/>
        <dbReference type="Rhea" id="RHEA-COMP:9595"/>
        <dbReference type="ChEBI" id="CHEBI:15378"/>
        <dbReference type="ChEBI" id="CHEBI:17029"/>
        <dbReference type="ChEBI" id="CHEBI:57705"/>
        <dbReference type="ChEBI" id="CHEBI:58223"/>
        <dbReference type="EC" id="2.4.1.16"/>
    </reaction>
</comment>
<evidence type="ECO:0000313" key="15">
    <source>
        <dbReference type="EMBL" id="KAI1883868.1"/>
    </source>
</evidence>
<evidence type="ECO:0000256" key="9">
    <source>
        <dbReference type="ARBA" id="ARBA00023136"/>
    </source>
</evidence>
<dbReference type="FunFam" id="3.90.550.10:FF:000139">
    <property type="entry name" value="Chitin synthase 8"/>
    <property type="match status" value="1"/>
</dbReference>